<name>A0ABW4I7G7_9SPHI</name>
<dbReference type="EMBL" id="JBHUDG010000002">
    <property type="protein sequence ID" value="MFD1628645.1"/>
    <property type="molecule type" value="Genomic_DNA"/>
</dbReference>
<protein>
    <recommendedName>
        <fullName evidence="4">HlyD family secretion protein</fullName>
    </recommendedName>
</protein>
<proteinExistence type="predicted"/>
<keyword evidence="3" id="KW-1185">Reference proteome</keyword>
<sequence>MKKTYYIIFLLCISVCHAAFLKQWLDAGIDEKKELSHLHPKKGELLDSIPGKVSQVVDRREYPVVVKVLEN</sequence>
<comment type="caution">
    <text evidence="2">The sequence shown here is derived from an EMBL/GenBank/DDBJ whole genome shotgun (WGS) entry which is preliminary data.</text>
</comment>
<feature type="signal peptide" evidence="1">
    <location>
        <begin position="1"/>
        <end position="18"/>
    </location>
</feature>
<evidence type="ECO:0000256" key="1">
    <source>
        <dbReference type="SAM" id="SignalP"/>
    </source>
</evidence>
<gene>
    <name evidence="2" type="ORF">ACFSAH_02085</name>
</gene>
<organism evidence="2 3">
    <name type="scientific">Pseudopedobacter beijingensis</name>
    <dbReference type="NCBI Taxonomy" id="1207056"/>
    <lineage>
        <taxon>Bacteria</taxon>
        <taxon>Pseudomonadati</taxon>
        <taxon>Bacteroidota</taxon>
        <taxon>Sphingobacteriia</taxon>
        <taxon>Sphingobacteriales</taxon>
        <taxon>Sphingobacteriaceae</taxon>
        <taxon>Pseudopedobacter</taxon>
    </lineage>
</organism>
<dbReference type="Proteomes" id="UP001597118">
    <property type="component" value="Unassembled WGS sequence"/>
</dbReference>
<reference evidence="3" key="1">
    <citation type="journal article" date="2019" name="Int. J. Syst. Evol. Microbiol.">
        <title>The Global Catalogue of Microorganisms (GCM) 10K type strain sequencing project: providing services to taxonomists for standard genome sequencing and annotation.</title>
        <authorList>
            <consortium name="The Broad Institute Genomics Platform"/>
            <consortium name="The Broad Institute Genome Sequencing Center for Infectious Disease"/>
            <person name="Wu L."/>
            <person name="Ma J."/>
        </authorList>
    </citation>
    <scope>NUCLEOTIDE SEQUENCE [LARGE SCALE GENOMIC DNA]</scope>
    <source>
        <strain evidence="3">CCUG 53762</strain>
    </source>
</reference>
<accession>A0ABW4I7G7</accession>
<evidence type="ECO:0000313" key="2">
    <source>
        <dbReference type="EMBL" id="MFD1628645.1"/>
    </source>
</evidence>
<evidence type="ECO:0000313" key="3">
    <source>
        <dbReference type="Proteomes" id="UP001597118"/>
    </source>
</evidence>
<keyword evidence="1" id="KW-0732">Signal</keyword>
<evidence type="ECO:0008006" key="4">
    <source>
        <dbReference type="Google" id="ProtNLM"/>
    </source>
</evidence>
<dbReference type="RefSeq" id="WP_379661029.1">
    <property type="nucleotide sequence ID" value="NZ_JBHUDG010000002.1"/>
</dbReference>
<feature type="chain" id="PRO_5045379425" description="HlyD family secretion protein" evidence="1">
    <location>
        <begin position="19"/>
        <end position="71"/>
    </location>
</feature>